<sequence>MRSSSLLLEELAGLYKQVLEAPSFDRYEQVSEKMDQLYLDLSEKSFTAADKLTLEQIQNMHEKVIAVIQQEQKEIKNQINTMEMKKNVSNAYSTKASYTNDAFFVDIRN</sequence>
<protein>
    <recommendedName>
        <fullName evidence="6">Flagellar protein FliT</fullName>
    </recommendedName>
</protein>
<dbReference type="EMBL" id="JAMDMJ010000010">
    <property type="protein sequence ID" value="MCY9596046.1"/>
    <property type="molecule type" value="Genomic_DNA"/>
</dbReference>
<keyword evidence="5" id="KW-1185">Reference proteome</keyword>
<evidence type="ECO:0000256" key="1">
    <source>
        <dbReference type="SAM" id="Coils"/>
    </source>
</evidence>
<name>A0A410WQQ6_9BACL</name>
<reference evidence="3 4" key="1">
    <citation type="submission" date="2018-01" db="EMBL/GenBank/DDBJ databases">
        <title>The whole genome sequencing and assembly of Paenibacillus chitinolyticus KCCM 41400 strain.</title>
        <authorList>
            <person name="Kim J.-Y."/>
            <person name="Park M.-K."/>
            <person name="Lee Y.-J."/>
            <person name="Yi H."/>
            <person name="Bahn Y.-S."/>
            <person name="Kim J.F."/>
            <person name="Lee D.-W."/>
        </authorList>
    </citation>
    <scope>NUCLEOTIDE SEQUENCE [LARGE SCALE GENOMIC DNA]</scope>
    <source>
        <strain evidence="3 4">KCCM 41400</strain>
    </source>
</reference>
<evidence type="ECO:0000313" key="4">
    <source>
        <dbReference type="Proteomes" id="UP000288943"/>
    </source>
</evidence>
<dbReference type="OrthoDB" id="2616094at2"/>
<keyword evidence="1" id="KW-0175">Coiled coil</keyword>
<evidence type="ECO:0008006" key="6">
    <source>
        <dbReference type="Google" id="ProtNLM"/>
    </source>
</evidence>
<proteinExistence type="predicted"/>
<feature type="coiled-coil region" evidence="1">
    <location>
        <begin position="54"/>
        <end position="88"/>
    </location>
</feature>
<organism evidence="3 4">
    <name type="scientific">Paenibacillus chitinolyticus</name>
    <dbReference type="NCBI Taxonomy" id="79263"/>
    <lineage>
        <taxon>Bacteria</taxon>
        <taxon>Bacillati</taxon>
        <taxon>Bacillota</taxon>
        <taxon>Bacilli</taxon>
        <taxon>Bacillales</taxon>
        <taxon>Paenibacillaceae</taxon>
        <taxon>Paenibacillus</taxon>
    </lineage>
</organism>
<dbReference type="RefSeq" id="WP_042233788.1">
    <property type="nucleotide sequence ID" value="NZ_CP026520.1"/>
</dbReference>
<dbReference type="AlphaFoldDB" id="A0A410WQQ6"/>
<accession>A0A410WQQ6</accession>
<evidence type="ECO:0000313" key="2">
    <source>
        <dbReference type="EMBL" id="MCY9596046.1"/>
    </source>
</evidence>
<dbReference type="GeneID" id="95373724"/>
<reference evidence="2 5" key="2">
    <citation type="submission" date="2022-05" db="EMBL/GenBank/DDBJ databases">
        <title>Genome Sequencing of Bee-Associated Microbes.</title>
        <authorList>
            <person name="Dunlap C."/>
        </authorList>
    </citation>
    <scope>NUCLEOTIDE SEQUENCE [LARGE SCALE GENOMIC DNA]</scope>
    <source>
        <strain evidence="2 5">NRRL B-23120</strain>
    </source>
</reference>
<dbReference type="EMBL" id="CP026520">
    <property type="protein sequence ID" value="QAV16662.1"/>
    <property type="molecule type" value="Genomic_DNA"/>
</dbReference>
<dbReference type="Proteomes" id="UP000288943">
    <property type="component" value="Chromosome"/>
</dbReference>
<evidence type="ECO:0000313" key="5">
    <source>
        <dbReference type="Proteomes" id="UP001527202"/>
    </source>
</evidence>
<gene>
    <name evidence="2" type="ORF">M5X16_09690</name>
    <name evidence="3" type="ORF">PC41400_02705</name>
</gene>
<evidence type="ECO:0000313" key="3">
    <source>
        <dbReference type="EMBL" id="QAV16662.1"/>
    </source>
</evidence>
<dbReference type="KEGG" id="pchi:PC41400_02705"/>
<dbReference type="Proteomes" id="UP001527202">
    <property type="component" value="Unassembled WGS sequence"/>
</dbReference>